<sequence>MLINVLNLNDSQDGNRIKQGDLSHMRYILSDNNNEDLKLEGLPAKVFLTDSTGVKYIYDTTVRQYDNAYVCDVVINQIIPANTYSLEIWVDNKYVFPSDNKAKIQVTESVIGRQLINTQNHDLWQEMIEYGVKNGLIKNQTESEENFVIGENAPNDTTKIWIDTTGGNE</sequence>
<dbReference type="RefSeq" id="YP_010083042.1">
    <property type="nucleotide sequence ID" value="NC_055036.1"/>
</dbReference>
<evidence type="ECO:0000313" key="1">
    <source>
        <dbReference type="EMBL" id="ARM68073.1"/>
    </source>
</evidence>
<dbReference type="EMBL" id="KY653120">
    <property type="protein sequence ID" value="ARM68073.1"/>
    <property type="molecule type" value="Genomic_DNA"/>
</dbReference>
<proteinExistence type="predicted"/>
<keyword evidence="2" id="KW-1185">Reference proteome</keyword>
<organism evidence="1 2">
    <name type="scientific">Staphylococcus phage IME1348_01</name>
    <dbReference type="NCBI Taxonomy" id="1965489"/>
    <lineage>
        <taxon>Viruses</taxon>
        <taxon>Duplodnaviria</taxon>
        <taxon>Heunggongvirae</taxon>
        <taxon>Uroviricota</taxon>
        <taxon>Caudoviricetes</taxon>
        <taxon>Rockefellervirus</taxon>
        <taxon>Rockefellervirus IME134801</taxon>
    </lineage>
</organism>
<dbReference type="GeneID" id="65072051"/>
<dbReference type="KEGG" id="vg:65072051"/>
<reference evidence="1 2" key="1">
    <citation type="submission" date="2017-02" db="EMBL/GenBank/DDBJ databases">
        <title>Analysis of active prophages from bacterial high-throughput sequencing data.</title>
        <authorList>
            <person name="Sun Q."/>
            <person name="Zhang X."/>
            <person name="Xing S."/>
            <person name="Tong Y.-G."/>
        </authorList>
    </citation>
    <scope>NUCLEOTIDE SEQUENCE [LARGE SCALE GENOMIC DNA]</scope>
</reference>
<protein>
    <submittedName>
        <fullName evidence="1">Uncharacterized protein</fullName>
    </submittedName>
</protein>
<accession>A0A1W6JP95</accession>
<dbReference type="Proteomes" id="UP000224652">
    <property type="component" value="Segment"/>
</dbReference>
<name>A0A1W6JP95_9CAUD</name>
<evidence type="ECO:0000313" key="2">
    <source>
        <dbReference type="Proteomes" id="UP000224652"/>
    </source>
</evidence>